<organism evidence="1 2">
    <name type="scientific">Muribaculum caecicola</name>
    <dbReference type="NCBI Taxonomy" id="3038144"/>
    <lineage>
        <taxon>Bacteria</taxon>
        <taxon>Pseudomonadati</taxon>
        <taxon>Bacteroidota</taxon>
        <taxon>Bacteroidia</taxon>
        <taxon>Bacteroidales</taxon>
        <taxon>Muribaculaceae</taxon>
        <taxon>Muribaculum</taxon>
    </lineage>
</organism>
<comment type="caution">
    <text evidence="1">The sequence shown here is derived from an EMBL/GenBank/DDBJ whole genome shotgun (WGS) entry which is preliminary data.</text>
</comment>
<protein>
    <submittedName>
        <fullName evidence="1">YtxH domain-containing protein</fullName>
    </submittedName>
</protein>
<reference evidence="1" key="1">
    <citation type="submission" date="2019-04" db="EMBL/GenBank/DDBJ databases">
        <title>Microbes associate with the intestines of laboratory mice.</title>
        <authorList>
            <person name="Navarre W."/>
            <person name="Wong E."/>
            <person name="Huang K.C."/>
            <person name="Tropini C."/>
            <person name="Ng K."/>
            <person name="Yu B."/>
        </authorList>
    </citation>
    <scope>NUCLEOTIDE SEQUENCE</scope>
    <source>
        <strain evidence="1">NM86_A22</strain>
    </source>
</reference>
<keyword evidence="2" id="KW-1185">Reference proteome</keyword>
<gene>
    <name evidence="1" type="ORF">E5990_10815</name>
</gene>
<evidence type="ECO:0000313" key="2">
    <source>
        <dbReference type="Proteomes" id="UP000305401"/>
    </source>
</evidence>
<name>A0AC61S2N4_9BACT</name>
<dbReference type="EMBL" id="SSTG01000219">
    <property type="protein sequence ID" value="THG42323.1"/>
    <property type="molecule type" value="Genomic_DNA"/>
</dbReference>
<dbReference type="Proteomes" id="UP000305401">
    <property type="component" value="Unassembled WGS sequence"/>
</dbReference>
<evidence type="ECO:0000313" key="1">
    <source>
        <dbReference type="EMBL" id="THG42323.1"/>
    </source>
</evidence>
<sequence length="68" mass="7210">MKPFNIILAVVGGAVAGAALGLLLAPEKGDNTRKAIADFLSEHGVKLHKSKMEQLADEIAEEIKEVGR</sequence>
<proteinExistence type="predicted"/>
<accession>A0AC61S2N4</accession>